<evidence type="ECO:0008006" key="5">
    <source>
        <dbReference type="Google" id="ProtNLM"/>
    </source>
</evidence>
<evidence type="ECO:0000256" key="1">
    <source>
        <dbReference type="SAM" id="MobiDB-lite"/>
    </source>
</evidence>
<organism evidence="3 4">
    <name type="scientific">Aldrovandia affinis</name>
    <dbReference type="NCBI Taxonomy" id="143900"/>
    <lineage>
        <taxon>Eukaryota</taxon>
        <taxon>Metazoa</taxon>
        <taxon>Chordata</taxon>
        <taxon>Craniata</taxon>
        <taxon>Vertebrata</taxon>
        <taxon>Euteleostomi</taxon>
        <taxon>Actinopterygii</taxon>
        <taxon>Neopterygii</taxon>
        <taxon>Teleostei</taxon>
        <taxon>Notacanthiformes</taxon>
        <taxon>Halosauridae</taxon>
        <taxon>Aldrovandia</taxon>
    </lineage>
</organism>
<feature type="region of interest" description="Disordered" evidence="1">
    <location>
        <begin position="197"/>
        <end position="239"/>
    </location>
</feature>
<keyword evidence="2" id="KW-1133">Transmembrane helix</keyword>
<comment type="caution">
    <text evidence="3">The sequence shown here is derived from an EMBL/GenBank/DDBJ whole genome shotgun (WGS) entry which is preliminary data.</text>
</comment>
<dbReference type="EMBL" id="JAINUG010000007">
    <property type="protein sequence ID" value="KAJ8416264.1"/>
    <property type="molecule type" value="Genomic_DNA"/>
</dbReference>
<evidence type="ECO:0000313" key="3">
    <source>
        <dbReference type="EMBL" id="KAJ8416264.1"/>
    </source>
</evidence>
<proteinExistence type="predicted"/>
<reference evidence="3" key="1">
    <citation type="journal article" date="2023" name="Science">
        <title>Genome structures resolve the early diversification of teleost fishes.</title>
        <authorList>
            <person name="Parey E."/>
            <person name="Louis A."/>
            <person name="Montfort J."/>
            <person name="Bouchez O."/>
            <person name="Roques C."/>
            <person name="Iampietro C."/>
            <person name="Lluch J."/>
            <person name="Castinel A."/>
            <person name="Donnadieu C."/>
            <person name="Desvignes T."/>
            <person name="Floi Bucao C."/>
            <person name="Jouanno E."/>
            <person name="Wen M."/>
            <person name="Mejri S."/>
            <person name="Dirks R."/>
            <person name="Jansen H."/>
            <person name="Henkel C."/>
            <person name="Chen W.J."/>
            <person name="Zahm M."/>
            <person name="Cabau C."/>
            <person name="Klopp C."/>
            <person name="Thompson A.W."/>
            <person name="Robinson-Rechavi M."/>
            <person name="Braasch I."/>
            <person name="Lecointre G."/>
            <person name="Bobe J."/>
            <person name="Postlethwait J.H."/>
            <person name="Berthelot C."/>
            <person name="Roest Crollius H."/>
            <person name="Guiguen Y."/>
        </authorList>
    </citation>
    <scope>NUCLEOTIDE SEQUENCE</scope>
    <source>
        <strain evidence="3">NC1722</strain>
    </source>
</reference>
<gene>
    <name evidence="3" type="ORF">AAFF_G00382860</name>
</gene>
<keyword evidence="4" id="KW-1185">Reference proteome</keyword>
<keyword evidence="2" id="KW-0472">Membrane</keyword>
<evidence type="ECO:0000256" key="2">
    <source>
        <dbReference type="SAM" id="Phobius"/>
    </source>
</evidence>
<name>A0AAD7X1S1_9TELE</name>
<dbReference type="Proteomes" id="UP001221898">
    <property type="component" value="Unassembled WGS sequence"/>
</dbReference>
<dbReference type="AlphaFoldDB" id="A0AAD7X1S1"/>
<accession>A0AAD7X1S1</accession>
<evidence type="ECO:0000313" key="4">
    <source>
        <dbReference type="Proteomes" id="UP001221898"/>
    </source>
</evidence>
<keyword evidence="2" id="KW-0812">Transmembrane</keyword>
<protein>
    <recommendedName>
        <fullName evidence="5">SEA domain-containing protein</fullName>
    </recommendedName>
</protein>
<sequence length="266" mass="28637">MLPGSARPYTSTPAPSIQQEHLLEITLQVNDTTNIFEESFQTVLSHGLLLTFLQASRLNQTIARRGAPLVTVKIFTLSRLSADNVLVEFAVLEDGNPMKAADVVEIFNRLPDLLGTLNDNLPFLVAKGPSAVTLTPAQFSGWLAAVVVLATVCVVLAALLGVFVKKSQGTERPDQNVQRTAFTPFKEVQLHAPKALASAGWPQEDAELGESGKKKPSTVVISGGPDLRTPGRSVTPSCPPRAAMRRKRCLSCCLHHSLSALKPPRC</sequence>
<feature type="transmembrane region" description="Helical" evidence="2">
    <location>
        <begin position="139"/>
        <end position="164"/>
    </location>
</feature>